<keyword evidence="15 18" id="KW-1071">Ligand-gated ion channel</keyword>
<keyword evidence="7 21" id="KW-0732">Signal</keyword>
<dbReference type="InterPro" id="IPR044440">
    <property type="entry name" value="GABAb_receptor_plant_PBP1"/>
</dbReference>
<feature type="transmembrane region" description="Helical" evidence="20">
    <location>
        <begin position="594"/>
        <end position="612"/>
    </location>
</feature>
<evidence type="ECO:0000313" key="23">
    <source>
        <dbReference type="EMBL" id="KAG8056832.1"/>
    </source>
</evidence>
<comment type="subcellular location">
    <subcellularLocation>
        <location evidence="1">Membrane</location>
        <topology evidence="1">Multi-pass membrane protein</topology>
    </subcellularLocation>
</comment>
<evidence type="ECO:0000259" key="22">
    <source>
        <dbReference type="SMART" id="SM00079"/>
    </source>
</evidence>
<evidence type="ECO:0000256" key="2">
    <source>
        <dbReference type="ARBA" id="ARBA00008685"/>
    </source>
</evidence>
<evidence type="ECO:0000256" key="8">
    <source>
        <dbReference type="ARBA" id="ARBA00022801"/>
    </source>
</evidence>
<accession>A0A8J5RUK7</accession>
<dbReference type="PROSITE" id="PS00138">
    <property type="entry name" value="SUBTILASE_SER"/>
    <property type="match status" value="1"/>
</dbReference>
<organism evidence="23 24">
    <name type="scientific">Zizania palustris</name>
    <name type="common">Northern wild rice</name>
    <dbReference type="NCBI Taxonomy" id="103762"/>
    <lineage>
        <taxon>Eukaryota</taxon>
        <taxon>Viridiplantae</taxon>
        <taxon>Streptophyta</taxon>
        <taxon>Embryophyta</taxon>
        <taxon>Tracheophyta</taxon>
        <taxon>Spermatophyta</taxon>
        <taxon>Magnoliopsida</taxon>
        <taxon>Liliopsida</taxon>
        <taxon>Poales</taxon>
        <taxon>Poaceae</taxon>
        <taxon>BOP clade</taxon>
        <taxon>Oryzoideae</taxon>
        <taxon>Oryzeae</taxon>
        <taxon>Zizaniinae</taxon>
        <taxon>Zizania</taxon>
    </lineage>
</organism>
<keyword evidence="9" id="KW-0720">Serine protease</keyword>
<dbReference type="SMART" id="SM00079">
    <property type="entry name" value="PBPe"/>
    <property type="match status" value="1"/>
</dbReference>
<evidence type="ECO:0000313" key="24">
    <source>
        <dbReference type="Proteomes" id="UP000729402"/>
    </source>
</evidence>
<keyword evidence="12 18" id="KW-0472">Membrane</keyword>
<dbReference type="GO" id="GO:0008236">
    <property type="term" value="F:serine-type peptidase activity"/>
    <property type="evidence" value="ECO:0007669"/>
    <property type="project" value="UniProtKB-KW"/>
</dbReference>
<keyword evidence="10 20" id="KW-1133">Transmembrane helix</keyword>
<keyword evidence="16 18" id="KW-0407">Ion channel</keyword>
<keyword evidence="5" id="KW-0645">Protease</keyword>
<name>A0A8J5RUK7_ZIZPA</name>
<dbReference type="FunFam" id="3.40.190.10:FF:000103">
    <property type="entry name" value="Glutamate receptor"/>
    <property type="match status" value="1"/>
</dbReference>
<dbReference type="InterPro" id="IPR019594">
    <property type="entry name" value="Glu/Gly-bd"/>
</dbReference>
<keyword evidence="14" id="KW-0325">Glycoprotein</keyword>
<evidence type="ECO:0000256" key="7">
    <source>
        <dbReference type="ARBA" id="ARBA00022729"/>
    </source>
</evidence>
<feature type="transmembrane region" description="Helical" evidence="20">
    <location>
        <begin position="624"/>
        <end position="641"/>
    </location>
</feature>
<feature type="transmembrane region" description="Helical" evidence="20">
    <location>
        <begin position="647"/>
        <end position="666"/>
    </location>
</feature>
<dbReference type="InterPro" id="IPR023828">
    <property type="entry name" value="Peptidase_S8_Ser-AS"/>
</dbReference>
<dbReference type="CDD" id="cd13686">
    <property type="entry name" value="GluR_Plant"/>
    <property type="match status" value="1"/>
</dbReference>
<evidence type="ECO:0000256" key="10">
    <source>
        <dbReference type="ARBA" id="ARBA00022989"/>
    </source>
</evidence>
<evidence type="ECO:0000256" key="11">
    <source>
        <dbReference type="ARBA" id="ARBA00023065"/>
    </source>
</evidence>
<dbReference type="Proteomes" id="UP000729402">
    <property type="component" value="Unassembled WGS sequence"/>
</dbReference>
<comment type="caution">
    <text evidence="23">The sequence shown here is derived from an EMBL/GenBank/DDBJ whole genome shotgun (WGS) entry which is preliminary data.</text>
</comment>
<feature type="domain" description="Ionotropic glutamate receptor C-terminal" evidence="22">
    <location>
        <begin position="470"/>
        <end position="810"/>
    </location>
</feature>
<dbReference type="OrthoDB" id="5984008at2759"/>
<dbReference type="EMBL" id="JAAALK010000287">
    <property type="protein sequence ID" value="KAG8056832.1"/>
    <property type="molecule type" value="Genomic_DNA"/>
</dbReference>
<dbReference type="PIRSF" id="PIRSF037090">
    <property type="entry name" value="Iontro_Glu-like_rcpt_pln"/>
    <property type="match status" value="1"/>
</dbReference>
<dbReference type="InterPro" id="IPR001320">
    <property type="entry name" value="Iontro_rcpt_C"/>
</dbReference>
<reference evidence="23" key="1">
    <citation type="journal article" date="2021" name="bioRxiv">
        <title>Whole Genome Assembly and Annotation of Northern Wild Rice, Zizania palustris L., Supports a Whole Genome Duplication in the Zizania Genus.</title>
        <authorList>
            <person name="Haas M."/>
            <person name="Kono T."/>
            <person name="Macchietto M."/>
            <person name="Millas R."/>
            <person name="McGilp L."/>
            <person name="Shao M."/>
            <person name="Duquette J."/>
            <person name="Hirsch C.N."/>
            <person name="Kimball J."/>
        </authorList>
    </citation>
    <scope>NUCLEOTIDE SEQUENCE</scope>
    <source>
        <tissue evidence="23">Fresh leaf tissue</tissue>
    </source>
</reference>
<evidence type="ECO:0000256" key="17">
    <source>
        <dbReference type="ARBA" id="ARBA00049638"/>
    </source>
</evidence>
<protein>
    <recommendedName>
        <fullName evidence="18">Glutamate receptor</fullName>
    </recommendedName>
</protein>
<dbReference type="Pfam" id="PF10613">
    <property type="entry name" value="Lig_chan-Glu_bd"/>
    <property type="match status" value="1"/>
</dbReference>
<comment type="similarity">
    <text evidence="2 18">Belongs to the glutamate-gated ion channel (TC 1.A.10.1) family.</text>
</comment>
<evidence type="ECO:0000256" key="19">
    <source>
        <dbReference type="SAM" id="MobiDB-lite"/>
    </source>
</evidence>
<dbReference type="GO" id="GO:0006508">
    <property type="term" value="P:proteolysis"/>
    <property type="evidence" value="ECO:0007669"/>
    <property type="project" value="UniProtKB-KW"/>
</dbReference>
<evidence type="ECO:0000256" key="3">
    <source>
        <dbReference type="ARBA" id="ARBA00011095"/>
    </source>
</evidence>
<dbReference type="AlphaFoldDB" id="A0A8J5RUK7"/>
<dbReference type="Pfam" id="PF00060">
    <property type="entry name" value="Lig_chan"/>
    <property type="match status" value="1"/>
</dbReference>
<dbReference type="FunFam" id="3.40.50.2300:FF:000081">
    <property type="entry name" value="Glutamate receptor"/>
    <property type="match status" value="1"/>
</dbReference>
<keyword evidence="8" id="KW-0378">Hydrolase</keyword>
<evidence type="ECO:0000256" key="16">
    <source>
        <dbReference type="ARBA" id="ARBA00023303"/>
    </source>
</evidence>
<comment type="function">
    <text evidence="18">Glutamate-gated receptor that probably acts as non-selective cation channel.</text>
</comment>
<gene>
    <name evidence="23" type="ORF">GUJ93_ZPchr0002g23855</name>
</gene>
<dbReference type="Pfam" id="PF01094">
    <property type="entry name" value="ANF_receptor"/>
    <property type="match status" value="1"/>
</dbReference>
<comment type="function">
    <text evidence="17">Glutamate-gated receptor that probably acts as a non-selective cation channel. May be involved in light-signal transduction and calcium homeostasis via the regulation of calcium influx into cells.</text>
</comment>
<feature type="signal peptide" evidence="21">
    <location>
        <begin position="1"/>
        <end position="33"/>
    </location>
</feature>
<keyword evidence="11 18" id="KW-0406">Ion transport</keyword>
<dbReference type="GO" id="GO:0016020">
    <property type="term" value="C:membrane"/>
    <property type="evidence" value="ECO:0007669"/>
    <property type="project" value="UniProtKB-SubCell"/>
</dbReference>
<dbReference type="InterPro" id="IPR001828">
    <property type="entry name" value="ANF_lig-bd_rcpt"/>
</dbReference>
<evidence type="ECO:0000256" key="5">
    <source>
        <dbReference type="ARBA" id="ARBA00022670"/>
    </source>
</evidence>
<evidence type="ECO:0000256" key="13">
    <source>
        <dbReference type="ARBA" id="ARBA00023170"/>
    </source>
</evidence>
<evidence type="ECO:0000256" key="21">
    <source>
        <dbReference type="SAM" id="SignalP"/>
    </source>
</evidence>
<evidence type="ECO:0000256" key="15">
    <source>
        <dbReference type="ARBA" id="ARBA00023286"/>
    </source>
</evidence>
<keyword evidence="4 18" id="KW-0813">Transport</keyword>
<feature type="region of interest" description="Disordered" evidence="19">
    <location>
        <begin position="902"/>
        <end position="939"/>
    </location>
</feature>
<evidence type="ECO:0000256" key="6">
    <source>
        <dbReference type="ARBA" id="ARBA00022692"/>
    </source>
</evidence>
<dbReference type="CDD" id="cd19990">
    <property type="entry name" value="PBP1_GABAb_receptor_plant"/>
    <property type="match status" value="1"/>
</dbReference>
<keyword evidence="24" id="KW-1185">Reference proteome</keyword>
<proteinExistence type="inferred from homology"/>
<keyword evidence="6 20" id="KW-0812">Transmembrane</keyword>
<sequence>MKAAAVLAVAGARAFVMLVGLLLCCACPFGAWGVDVVVDGGAAVAGGAGRRRVEVGVILNRRTWLGNVSWACMELAMEDFYTDVEHANFSTRLRLHLRDTGPDAVDAASAGVDLLKNVRVQAIIGPQTSTQAKFLAELGNKSLVPVISFSANSPSQSCSQTPYFVRTAWNDSSQVEAIASLVQRFNWRDVVPIVETDDSNTRFIPDLVNALRKAEIRVPHRCRIHPSARAHDIKRAISSLKENWTSVFVVRMSYRLALEFFQHAKHEGMMGQGFVWIVVYGLTDIFDIVGSPAFHVMQGVIGMKPYVQDTKKLQNLRQRWRKYQSESPGTSLSEPTISGLYAYDTVWALALAAEKTEYINSDFPRSEENNWSSDFDRINTSQTAENLRNTLLKIDFSGMSGKFHIQDMHLLSMTYEIINIVGREKRVVGFWTPEFNISKSLNTSVDIDAIIWPGGDTTAPSGWLFPMNKSLQIVVPAKPGFAEFIKYENGTLKGFCIEVFEEVINSLPYKIHYDYHQFGNGKGESNGTYDELVYKVYLKEFDAVVGDITILANRSSYVDFTLPYTESGVRMLVPVQDRRQKTAWTFLQPLTTDLWLGTGAFFVFTGFVVWFIEHRTNGEFRGPPVNQIGTIFYFSFSTLVFAHRESIVNNLSRIVIVIWIFVVLILQQSYTASLSSILTVEQLQPTVTSLDEVIRKGGNVGYLNDSFMPGFLKRLKIDESKLIPFDSPDEYNEALSTGRVAVIVDEIPYLKLFLSKYCHNYTMVGPTYKFDGFGFAFPRGSPLTSDISRGILNLTSSNRMAELEKQLYGDTTCPDKDDSQNSSSVTLHSFLGLFFITGASSMLALILHIVITLYNHRHELRSGSSQSSWCGWFAILSKIFHESDKPNAPQKDEPTMANANMTVDSPGSTPNHTTENFDSGSDTGSIPGGEGTPGREVFVQDPDPLSFAYMLSGGNNGVVSQALANVSTINLRSMQAAQ</sequence>
<dbReference type="InterPro" id="IPR017103">
    <property type="entry name" value="Iontropic_Glu_rcpt_pln"/>
</dbReference>
<evidence type="ECO:0000256" key="18">
    <source>
        <dbReference type="PIRNR" id="PIRNR037090"/>
    </source>
</evidence>
<evidence type="ECO:0000256" key="20">
    <source>
        <dbReference type="SAM" id="Phobius"/>
    </source>
</evidence>
<feature type="chain" id="PRO_5043501588" description="Glutamate receptor" evidence="21">
    <location>
        <begin position="34"/>
        <end position="978"/>
    </location>
</feature>
<dbReference type="GO" id="GO:0015276">
    <property type="term" value="F:ligand-gated monoatomic ion channel activity"/>
    <property type="evidence" value="ECO:0007669"/>
    <property type="project" value="InterPro"/>
</dbReference>
<evidence type="ECO:0000256" key="12">
    <source>
        <dbReference type="ARBA" id="ARBA00023136"/>
    </source>
</evidence>
<dbReference type="FunFam" id="1.10.287.70:FF:000037">
    <property type="entry name" value="Glutamate receptor"/>
    <property type="match status" value="1"/>
</dbReference>
<evidence type="ECO:0000256" key="4">
    <source>
        <dbReference type="ARBA" id="ARBA00022448"/>
    </source>
</evidence>
<reference evidence="23" key="2">
    <citation type="submission" date="2021-02" db="EMBL/GenBank/DDBJ databases">
        <authorList>
            <person name="Kimball J.A."/>
            <person name="Haas M.W."/>
            <person name="Macchietto M."/>
            <person name="Kono T."/>
            <person name="Duquette J."/>
            <person name="Shao M."/>
        </authorList>
    </citation>
    <scope>NUCLEOTIDE SEQUENCE</scope>
    <source>
        <tissue evidence="23">Fresh leaf tissue</tissue>
    </source>
</reference>
<dbReference type="PANTHER" id="PTHR18966">
    <property type="entry name" value="IONOTROPIC GLUTAMATE RECEPTOR"/>
    <property type="match status" value="1"/>
</dbReference>
<feature type="transmembrane region" description="Helical" evidence="20">
    <location>
        <begin position="830"/>
        <end position="854"/>
    </location>
</feature>
<evidence type="ECO:0000256" key="9">
    <source>
        <dbReference type="ARBA" id="ARBA00022825"/>
    </source>
</evidence>
<dbReference type="InterPro" id="IPR015683">
    <property type="entry name" value="Ionotropic_Glu_rcpt"/>
</dbReference>
<feature type="compositionally biased region" description="Polar residues" evidence="19">
    <location>
        <begin position="902"/>
        <end position="924"/>
    </location>
</feature>
<keyword evidence="13 18" id="KW-0675">Receptor</keyword>
<evidence type="ECO:0000256" key="1">
    <source>
        <dbReference type="ARBA" id="ARBA00004141"/>
    </source>
</evidence>
<comment type="subunit">
    <text evidence="3">May form heteromers.</text>
</comment>
<evidence type="ECO:0000256" key="14">
    <source>
        <dbReference type="ARBA" id="ARBA00023180"/>
    </source>
</evidence>